<feature type="compositionally biased region" description="Polar residues" evidence="2">
    <location>
        <begin position="417"/>
        <end position="427"/>
    </location>
</feature>
<keyword evidence="1" id="KW-0863">Zinc-finger</keyword>
<dbReference type="PROSITE" id="PS50158">
    <property type="entry name" value="ZF_CCHC"/>
    <property type="match status" value="2"/>
</dbReference>
<feature type="domain" description="CCHC-type" evidence="3">
    <location>
        <begin position="263"/>
        <end position="278"/>
    </location>
</feature>
<accession>A0A077WUG1</accession>
<dbReference type="AlphaFoldDB" id="A0A077WUG1"/>
<reference evidence="4" key="1">
    <citation type="journal article" date="2014" name="Genome Announc.">
        <title>De novo whole-genome sequence and genome annotation of Lichtheimia ramosa.</title>
        <authorList>
            <person name="Linde J."/>
            <person name="Schwartze V."/>
            <person name="Binder U."/>
            <person name="Lass-Florl C."/>
            <person name="Voigt K."/>
            <person name="Horn F."/>
        </authorList>
    </citation>
    <scope>NUCLEOTIDE SEQUENCE</scope>
    <source>
        <strain evidence="4">JMRC FSU:6197</strain>
    </source>
</reference>
<proteinExistence type="predicted"/>
<organism evidence="4">
    <name type="scientific">Lichtheimia ramosa</name>
    <dbReference type="NCBI Taxonomy" id="688394"/>
    <lineage>
        <taxon>Eukaryota</taxon>
        <taxon>Fungi</taxon>
        <taxon>Fungi incertae sedis</taxon>
        <taxon>Mucoromycota</taxon>
        <taxon>Mucoromycotina</taxon>
        <taxon>Mucoromycetes</taxon>
        <taxon>Mucorales</taxon>
        <taxon>Lichtheimiaceae</taxon>
        <taxon>Lichtheimia</taxon>
    </lineage>
</organism>
<feature type="domain" description="CCHC-type" evidence="3">
    <location>
        <begin position="242"/>
        <end position="257"/>
    </location>
</feature>
<feature type="compositionally biased region" description="Basic and acidic residues" evidence="2">
    <location>
        <begin position="343"/>
        <end position="354"/>
    </location>
</feature>
<protein>
    <recommendedName>
        <fullName evidence="3">CCHC-type domain-containing protein</fullName>
    </recommendedName>
</protein>
<dbReference type="SUPFAM" id="SSF57756">
    <property type="entry name" value="Retrovirus zinc finger-like domains"/>
    <property type="match status" value="1"/>
</dbReference>
<evidence type="ECO:0000256" key="1">
    <source>
        <dbReference type="PROSITE-ProRule" id="PRU00047"/>
    </source>
</evidence>
<evidence type="ECO:0000259" key="3">
    <source>
        <dbReference type="PROSITE" id="PS50158"/>
    </source>
</evidence>
<dbReference type="GO" id="GO:0003676">
    <property type="term" value="F:nucleic acid binding"/>
    <property type="evidence" value="ECO:0007669"/>
    <property type="project" value="InterPro"/>
</dbReference>
<dbReference type="SMART" id="SM00343">
    <property type="entry name" value="ZnF_C2HC"/>
    <property type="match status" value="2"/>
</dbReference>
<name>A0A077WUG1_9FUNG</name>
<keyword evidence="1" id="KW-0862">Zinc</keyword>
<dbReference type="OrthoDB" id="2280262at2759"/>
<feature type="region of interest" description="Disordered" evidence="2">
    <location>
        <begin position="294"/>
        <end position="354"/>
    </location>
</feature>
<keyword evidence="1" id="KW-0479">Metal-binding</keyword>
<gene>
    <name evidence="4" type="ORF">LRAMOSA11149</name>
</gene>
<feature type="region of interest" description="Disordered" evidence="2">
    <location>
        <begin position="399"/>
        <end position="447"/>
    </location>
</feature>
<dbReference type="InterPro" id="IPR036875">
    <property type="entry name" value="Znf_CCHC_sf"/>
</dbReference>
<feature type="compositionally biased region" description="Basic and acidic residues" evidence="2">
    <location>
        <begin position="308"/>
        <end position="318"/>
    </location>
</feature>
<dbReference type="EMBL" id="LK023339">
    <property type="protein sequence ID" value="CDS10663.1"/>
    <property type="molecule type" value="Genomic_DNA"/>
</dbReference>
<dbReference type="GO" id="GO:0008270">
    <property type="term" value="F:zinc ion binding"/>
    <property type="evidence" value="ECO:0007669"/>
    <property type="project" value="UniProtKB-KW"/>
</dbReference>
<evidence type="ECO:0000256" key="2">
    <source>
        <dbReference type="SAM" id="MobiDB-lite"/>
    </source>
</evidence>
<dbReference type="Gene3D" id="4.10.60.10">
    <property type="entry name" value="Zinc finger, CCHC-type"/>
    <property type="match status" value="1"/>
</dbReference>
<dbReference type="InterPro" id="IPR001878">
    <property type="entry name" value="Znf_CCHC"/>
</dbReference>
<evidence type="ECO:0000313" key="4">
    <source>
        <dbReference type="EMBL" id="CDS10663.1"/>
    </source>
</evidence>
<sequence length="447" mass="50383">MTISDSVPWSQVVAKGARMRVITPARRSQNSEISTDILYEDPEFTKQQMARKAAAIVRQALTPDSVLFTVPTSAFVHRSDIYKAIESQIGPLEDVRPLSLYDVRTRRDFMIEAKFAEAVHTDAAINRGITINDVVYQASPSFVGAENPLIRVQLNLMQMGSSSTIKQGLLDSLRYYGKVYQIRRIMENGYFEGQLTITIDPSEGYVDAQGKLRDAQPLQRMLYLETWDTFAPATFKGAAPVCYYCCQAGHIRNKCPELAKRICFDCGVAGHTRKFCKSVVTDTQSIALYESAKEKQKEQELSLPNTEVSEKQLAKSDEDEKAQEFAMQTEHEQEEEDEDVPMGEDRVVDESSTKKLKAVDPEFNIFSSKHAPYDKATRMKIDEVDDMEDEVLLTKVKAAQRSTSHGKRSILKDKEYQTSSISANSSDLELRPVIPPPLHNETARRAQ</sequence>
<feature type="compositionally biased region" description="Acidic residues" evidence="2">
    <location>
        <begin position="332"/>
        <end position="342"/>
    </location>
</feature>